<dbReference type="eggNOG" id="COG0456">
    <property type="taxonomic scope" value="Bacteria"/>
</dbReference>
<feature type="domain" description="N-acetyltransferase" evidence="1">
    <location>
        <begin position="2"/>
        <end position="141"/>
    </location>
</feature>
<sequence length="143" mass="16162">MEEIRDIKVILKTSDITRVLAESVYNPTQERLMSRVDEYTNNTNVAAFGYIVDGSICGVIVLDTAQKEKIIILDIAVSKSSQHLGIGSKLINYVLVCLKPSIILAETDDDAVGFYRKYGFEINNLGEKYPNIKRYECKYVNNM</sequence>
<evidence type="ECO:0000313" key="2">
    <source>
        <dbReference type="EMBL" id="AFK86105.1"/>
    </source>
</evidence>
<reference evidence="2 3" key="1">
    <citation type="journal article" date="2014" name="Appl. Environ. Microbiol.">
        <title>Profile of Secreted Hydrolases, Associated Proteins, and SlpA in Thermoanaerobacterium saccharolyticum during the Degradation of Hemicellulose.</title>
        <authorList>
            <person name="Currie D.H."/>
            <person name="Guss A.M."/>
            <person name="Herring C.D."/>
            <person name="Giannone R.J."/>
            <person name="Johnson C.M."/>
            <person name="Lankford P.K."/>
            <person name="Brown S.D."/>
            <person name="Hettich R.L."/>
            <person name="Lynd L.R."/>
        </authorList>
    </citation>
    <scope>NUCLEOTIDE SEQUENCE [LARGE SCALE GENOMIC DNA]</scope>
    <source>
        <strain evidence="3">DSM 8691 / JW/SL-YS485</strain>
    </source>
</reference>
<keyword evidence="3" id="KW-1185">Reference proteome</keyword>
<proteinExistence type="predicted"/>
<dbReference type="KEGG" id="tsh:Tsac_1092"/>
<gene>
    <name evidence="2" type="ordered locus">Tsac_1092</name>
</gene>
<dbReference type="CDD" id="cd04301">
    <property type="entry name" value="NAT_SF"/>
    <property type="match status" value="1"/>
</dbReference>
<dbReference type="InterPro" id="IPR016181">
    <property type="entry name" value="Acyl_CoA_acyltransferase"/>
</dbReference>
<dbReference type="Pfam" id="PF13508">
    <property type="entry name" value="Acetyltransf_7"/>
    <property type="match status" value="1"/>
</dbReference>
<evidence type="ECO:0000313" key="3">
    <source>
        <dbReference type="Proteomes" id="UP000006178"/>
    </source>
</evidence>
<dbReference type="PATRIC" id="fig|1094508.3.peg.1105"/>
<dbReference type="Proteomes" id="UP000006178">
    <property type="component" value="Chromosome"/>
</dbReference>
<accession>I3VUB0</accession>
<dbReference type="Gene3D" id="3.40.630.30">
    <property type="match status" value="1"/>
</dbReference>
<evidence type="ECO:0000259" key="1">
    <source>
        <dbReference type="PROSITE" id="PS51186"/>
    </source>
</evidence>
<dbReference type="InterPro" id="IPR000182">
    <property type="entry name" value="GNAT_dom"/>
</dbReference>
<protein>
    <submittedName>
        <fullName evidence="2">GCN5-related N-acetyltransferase</fullName>
    </submittedName>
</protein>
<dbReference type="AlphaFoldDB" id="I3VUB0"/>
<organism evidence="2 3">
    <name type="scientific">Thermoanaerobacterium saccharolyticum (strain DSM 8691 / JW/SL-YS485)</name>
    <dbReference type="NCBI Taxonomy" id="1094508"/>
    <lineage>
        <taxon>Bacteria</taxon>
        <taxon>Bacillati</taxon>
        <taxon>Bacillota</taxon>
        <taxon>Clostridia</taxon>
        <taxon>Thermoanaerobacterales</taxon>
        <taxon>Thermoanaerobacteraceae</taxon>
        <taxon>Thermoanaerobacterium</taxon>
    </lineage>
</organism>
<dbReference type="GO" id="GO:0016747">
    <property type="term" value="F:acyltransferase activity, transferring groups other than amino-acyl groups"/>
    <property type="evidence" value="ECO:0007669"/>
    <property type="project" value="InterPro"/>
</dbReference>
<dbReference type="EMBL" id="CP003184">
    <property type="protein sequence ID" value="AFK86105.1"/>
    <property type="molecule type" value="Genomic_DNA"/>
</dbReference>
<dbReference type="RefSeq" id="WP_014757989.1">
    <property type="nucleotide sequence ID" value="NC_017992.1"/>
</dbReference>
<dbReference type="BioCyc" id="TSAC1094508:GLMA-1114-MONOMER"/>
<dbReference type="PROSITE" id="PS51186">
    <property type="entry name" value="GNAT"/>
    <property type="match status" value="1"/>
</dbReference>
<name>I3VUB0_THESW</name>
<dbReference type="STRING" id="1094508.Tsac_1092"/>
<dbReference type="SUPFAM" id="SSF55729">
    <property type="entry name" value="Acyl-CoA N-acyltransferases (Nat)"/>
    <property type="match status" value="1"/>
</dbReference>